<gene>
    <name evidence="1" type="ORF">GCM10007147_18550</name>
</gene>
<dbReference type="AlphaFoldDB" id="A0A919CGS7"/>
<comment type="caution">
    <text evidence="1">The sequence shown here is derived from an EMBL/GenBank/DDBJ whole genome shotgun (WGS) entry which is preliminary data.</text>
</comment>
<organism evidence="1 2">
    <name type="scientific">Nocardiopsis kunsanensis</name>
    <dbReference type="NCBI Taxonomy" id="141693"/>
    <lineage>
        <taxon>Bacteria</taxon>
        <taxon>Bacillati</taxon>
        <taxon>Actinomycetota</taxon>
        <taxon>Actinomycetes</taxon>
        <taxon>Streptosporangiales</taxon>
        <taxon>Nocardiopsidaceae</taxon>
        <taxon>Nocardiopsis</taxon>
    </lineage>
</organism>
<reference evidence="1 2" key="1">
    <citation type="journal article" date="2014" name="Int. J. Syst. Evol. Microbiol.">
        <title>Complete genome sequence of Corynebacterium casei LMG S-19264T (=DSM 44701T), isolated from a smear-ripened cheese.</title>
        <authorList>
            <consortium name="US DOE Joint Genome Institute (JGI-PGF)"/>
            <person name="Walter F."/>
            <person name="Albersmeier A."/>
            <person name="Kalinowski J."/>
            <person name="Ruckert C."/>
        </authorList>
    </citation>
    <scope>NUCLEOTIDE SEQUENCE [LARGE SCALE GENOMIC DNA]</scope>
    <source>
        <strain evidence="1 2">KCTC 19473</strain>
    </source>
</reference>
<evidence type="ECO:0000313" key="2">
    <source>
        <dbReference type="Proteomes" id="UP000654947"/>
    </source>
</evidence>
<sequence>MFGKFFGGPKHDDATDNAWVLSYALADGTEAYQAKCSCGWFSDLYVDELQFVRDLRQHHADTGA</sequence>
<evidence type="ECO:0000313" key="1">
    <source>
        <dbReference type="EMBL" id="GHD23386.1"/>
    </source>
</evidence>
<dbReference type="RefSeq" id="WP_193517756.1">
    <property type="nucleotide sequence ID" value="NZ_BMXL01000007.1"/>
</dbReference>
<dbReference type="EMBL" id="BMXL01000007">
    <property type="protein sequence ID" value="GHD23386.1"/>
    <property type="molecule type" value="Genomic_DNA"/>
</dbReference>
<protein>
    <submittedName>
        <fullName evidence="1">Uncharacterized protein</fullName>
    </submittedName>
</protein>
<keyword evidence="2" id="KW-1185">Reference proteome</keyword>
<dbReference type="Proteomes" id="UP000654947">
    <property type="component" value="Unassembled WGS sequence"/>
</dbReference>
<name>A0A919CGS7_9ACTN</name>
<accession>A0A919CGS7</accession>
<proteinExistence type="predicted"/>